<accession>A0A146JYM9</accession>
<feature type="coiled-coil region" evidence="1">
    <location>
        <begin position="176"/>
        <end position="270"/>
    </location>
</feature>
<feature type="non-terminal residue" evidence="2">
    <location>
        <position position="1"/>
    </location>
</feature>
<protein>
    <submittedName>
        <fullName evidence="2">Uncharacterized protein</fullName>
    </submittedName>
</protein>
<evidence type="ECO:0000256" key="1">
    <source>
        <dbReference type="SAM" id="Coils"/>
    </source>
</evidence>
<proteinExistence type="predicted"/>
<organism evidence="2">
    <name type="scientific">Trepomonas sp. PC1</name>
    <dbReference type="NCBI Taxonomy" id="1076344"/>
    <lineage>
        <taxon>Eukaryota</taxon>
        <taxon>Metamonada</taxon>
        <taxon>Diplomonadida</taxon>
        <taxon>Hexamitidae</taxon>
        <taxon>Hexamitinae</taxon>
        <taxon>Trepomonas</taxon>
    </lineage>
</organism>
<evidence type="ECO:0000313" key="2">
    <source>
        <dbReference type="EMBL" id="JAP89647.1"/>
    </source>
</evidence>
<reference evidence="2" key="1">
    <citation type="submission" date="2015-07" db="EMBL/GenBank/DDBJ databases">
        <title>Adaptation to a free-living lifestyle via gene acquisitions in the diplomonad Trepomonas sp. PC1.</title>
        <authorList>
            <person name="Xu F."/>
            <person name="Jerlstrom-Hultqvist J."/>
            <person name="Kolisko M."/>
            <person name="Simpson A.G.B."/>
            <person name="Roger A.J."/>
            <person name="Svard S.G."/>
            <person name="Andersson J.O."/>
        </authorList>
    </citation>
    <scope>NUCLEOTIDE SEQUENCE</scope>
    <source>
        <strain evidence="2">PC1</strain>
    </source>
</reference>
<sequence>KDLRNRLQDLELTLSLNGITDPALTSRVKQLMNLLNLVQASINYQQLRNSPVLFNPAAHQRIKQIAQILAEIPPLVPETALKFRGQIRSVQQSCEAVLVLKKTIDQNKELMTQIQSSNHQIKKILKSETPKQYKNKQRKPKTPQKYMIRLPEENNEIPFEDNDTKILVDPTLHKTVSQLQQQLHDFSQDNELLIKKWEFSDQQVQMYKKLLLQKEADEQHLNQKLRKNEDIIQEKNQEIIDQKNFNQQQKDEFQQKLDSLLEEFSQLKELYRNQFKYVQKTFQGDDTINFGDELCLLKAQIVQMKEFGCFDYVDQQLQQFNVQLQRKCKELVLKEQQEKQILQGQILQLQNSLKLKENEIQFLKANVQ</sequence>
<dbReference type="EMBL" id="GDID01006959">
    <property type="protein sequence ID" value="JAP89647.1"/>
    <property type="molecule type" value="Transcribed_RNA"/>
</dbReference>
<gene>
    <name evidence="2" type="ORF">TPC1_30858</name>
</gene>
<name>A0A146JYM9_9EUKA</name>
<feature type="coiled-coil region" evidence="1">
    <location>
        <begin position="339"/>
        <end position="366"/>
    </location>
</feature>
<keyword evidence="1" id="KW-0175">Coiled coil</keyword>
<dbReference type="AlphaFoldDB" id="A0A146JYM9"/>